<name>A0A3B1BVY1_9ZZZZ</name>
<sequence>MSTKSKIAVVSGLLTAAFLFMAPPSSFAATPIGAKAVYVEGAAHVISVKDKSRRRVELDSTFTEGDRVTTEADGIVEIEFDTGDLVRVDKDTEMVVRSLKRDESGSAFSIFNLVIGRVKSAVGKLATKDSKFEYHTKTAIAGVAGTPPWVIRFHEDVTEIDLLGKEGDKGFVYVQGLDPKKTLVTLSPGTRTIVRLGMAPLKPFPIEPDRIEMLMRTIPFSVKHNISRRKVEKSRRKVEKELMERLGSTGQQLVTSTISNSISTLRQIKPGTVKSVDSTNTQSTSGQGAVGQYDQTGGASSPQPAKIKIKINLH</sequence>
<dbReference type="EMBL" id="UOGA01000067">
    <property type="protein sequence ID" value="VAX16443.1"/>
    <property type="molecule type" value="Genomic_DNA"/>
</dbReference>
<evidence type="ECO:0000256" key="1">
    <source>
        <dbReference type="SAM" id="MobiDB-lite"/>
    </source>
</evidence>
<protein>
    <recommendedName>
        <fullName evidence="2">FecR protein domain-containing protein</fullName>
    </recommendedName>
</protein>
<feature type="compositionally biased region" description="Polar residues" evidence="1">
    <location>
        <begin position="275"/>
        <end position="303"/>
    </location>
</feature>
<gene>
    <name evidence="3" type="ORF">MNBD_NITROSPINAE04-883</name>
</gene>
<dbReference type="InterPro" id="IPR006860">
    <property type="entry name" value="FecR"/>
</dbReference>
<reference evidence="3" key="1">
    <citation type="submission" date="2018-06" db="EMBL/GenBank/DDBJ databases">
        <authorList>
            <person name="Zhirakovskaya E."/>
        </authorList>
    </citation>
    <scope>NUCLEOTIDE SEQUENCE</scope>
</reference>
<dbReference type="PANTHER" id="PTHR38731">
    <property type="entry name" value="LIPL45-RELATED LIPOPROTEIN-RELATED"/>
    <property type="match status" value="1"/>
</dbReference>
<organism evidence="3">
    <name type="scientific">hydrothermal vent metagenome</name>
    <dbReference type="NCBI Taxonomy" id="652676"/>
    <lineage>
        <taxon>unclassified sequences</taxon>
        <taxon>metagenomes</taxon>
        <taxon>ecological metagenomes</taxon>
    </lineage>
</organism>
<dbReference type="AlphaFoldDB" id="A0A3B1BVY1"/>
<dbReference type="Pfam" id="PF04773">
    <property type="entry name" value="FecR"/>
    <property type="match status" value="1"/>
</dbReference>
<accession>A0A3B1BVY1</accession>
<dbReference type="PANTHER" id="PTHR38731:SF1">
    <property type="entry name" value="FECR PROTEIN DOMAIN-CONTAINING PROTEIN"/>
    <property type="match status" value="1"/>
</dbReference>
<evidence type="ECO:0000313" key="3">
    <source>
        <dbReference type="EMBL" id="VAX16443.1"/>
    </source>
</evidence>
<feature type="region of interest" description="Disordered" evidence="1">
    <location>
        <begin position="273"/>
        <end position="306"/>
    </location>
</feature>
<evidence type="ECO:0000259" key="2">
    <source>
        <dbReference type="Pfam" id="PF04773"/>
    </source>
</evidence>
<proteinExistence type="predicted"/>
<feature type="domain" description="FecR protein" evidence="2">
    <location>
        <begin position="66"/>
        <end position="148"/>
    </location>
</feature>